<evidence type="ECO:0000256" key="4">
    <source>
        <dbReference type="SAM" id="Coils"/>
    </source>
</evidence>
<protein>
    <submittedName>
        <fullName evidence="6">Uncharacterized protein</fullName>
    </submittedName>
</protein>
<name>A0A9P1FN05_9DINO</name>
<dbReference type="Proteomes" id="UP001152797">
    <property type="component" value="Unassembled WGS sequence"/>
</dbReference>
<keyword evidence="8" id="KW-1185">Reference proteome</keyword>
<dbReference type="Pfam" id="PF12796">
    <property type="entry name" value="Ank_2"/>
    <property type="match status" value="1"/>
</dbReference>
<organism evidence="6">
    <name type="scientific">Cladocopium goreaui</name>
    <dbReference type="NCBI Taxonomy" id="2562237"/>
    <lineage>
        <taxon>Eukaryota</taxon>
        <taxon>Sar</taxon>
        <taxon>Alveolata</taxon>
        <taxon>Dinophyceae</taxon>
        <taxon>Suessiales</taxon>
        <taxon>Symbiodiniaceae</taxon>
        <taxon>Cladocopium</taxon>
    </lineage>
</organism>
<feature type="region of interest" description="Disordered" evidence="5">
    <location>
        <begin position="377"/>
        <end position="397"/>
    </location>
</feature>
<evidence type="ECO:0000256" key="2">
    <source>
        <dbReference type="ARBA" id="ARBA00023043"/>
    </source>
</evidence>
<reference evidence="7 8" key="2">
    <citation type="submission" date="2024-05" db="EMBL/GenBank/DDBJ databases">
        <authorList>
            <person name="Chen Y."/>
            <person name="Shah S."/>
            <person name="Dougan E. K."/>
            <person name="Thang M."/>
            <person name="Chan C."/>
        </authorList>
    </citation>
    <scope>NUCLEOTIDE SEQUENCE [LARGE SCALE GENOMIC DNA]</scope>
</reference>
<evidence type="ECO:0000313" key="6">
    <source>
        <dbReference type="EMBL" id="CAI3980062.1"/>
    </source>
</evidence>
<dbReference type="PANTHER" id="PTHR24201:SF15">
    <property type="entry name" value="ANKYRIN REPEAT DOMAIN-CONTAINING PROTEIN 66"/>
    <property type="match status" value="1"/>
</dbReference>
<dbReference type="SUPFAM" id="SSF48403">
    <property type="entry name" value="Ankyrin repeat"/>
    <property type="match status" value="1"/>
</dbReference>
<evidence type="ECO:0000256" key="5">
    <source>
        <dbReference type="SAM" id="MobiDB-lite"/>
    </source>
</evidence>
<dbReference type="PANTHER" id="PTHR24201">
    <property type="entry name" value="ANK_REP_REGION DOMAIN-CONTAINING PROTEIN"/>
    <property type="match status" value="1"/>
</dbReference>
<proteinExistence type="predicted"/>
<feature type="compositionally biased region" description="Low complexity" evidence="5">
    <location>
        <begin position="167"/>
        <end position="181"/>
    </location>
</feature>
<evidence type="ECO:0000313" key="8">
    <source>
        <dbReference type="Proteomes" id="UP001152797"/>
    </source>
</evidence>
<feature type="non-terminal residue" evidence="6">
    <location>
        <position position="1"/>
    </location>
</feature>
<keyword evidence="2 3" id="KW-0040">ANK repeat</keyword>
<keyword evidence="1" id="KW-0677">Repeat</keyword>
<feature type="coiled-coil region" evidence="4">
    <location>
        <begin position="290"/>
        <end position="317"/>
    </location>
</feature>
<dbReference type="InterPro" id="IPR002110">
    <property type="entry name" value="Ankyrin_rpt"/>
</dbReference>
<comment type="caution">
    <text evidence="6">The sequence shown here is derived from an EMBL/GenBank/DDBJ whole genome shotgun (WGS) entry which is preliminary data.</text>
</comment>
<dbReference type="InterPro" id="IPR050776">
    <property type="entry name" value="Ank_Repeat/CDKN_Inhibitor"/>
</dbReference>
<dbReference type="AlphaFoldDB" id="A0A9P1FN05"/>
<evidence type="ECO:0000256" key="1">
    <source>
        <dbReference type="ARBA" id="ARBA00022737"/>
    </source>
</evidence>
<dbReference type="SMART" id="SM00248">
    <property type="entry name" value="ANK"/>
    <property type="match status" value="3"/>
</dbReference>
<dbReference type="Gene3D" id="1.25.40.20">
    <property type="entry name" value="Ankyrin repeat-containing domain"/>
    <property type="match status" value="1"/>
</dbReference>
<dbReference type="EMBL" id="CAMXCT030000535">
    <property type="protein sequence ID" value="CAL4767374.1"/>
    <property type="molecule type" value="Genomic_DNA"/>
</dbReference>
<dbReference type="EMBL" id="CAMXCT020000535">
    <property type="protein sequence ID" value="CAL1133437.1"/>
    <property type="molecule type" value="Genomic_DNA"/>
</dbReference>
<dbReference type="PROSITE" id="PS50088">
    <property type="entry name" value="ANK_REPEAT"/>
    <property type="match status" value="1"/>
</dbReference>
<accession>A0A9P1FN05</accession>
<dbReference type="InterPro" id="IPR036770">
    <property type="entry name" value="Ankyrin_rpt-contain_sf"/>
</dbReference>
<evidence type="ECO:0000313" key="7">
    <source>
        <dbReference type="EMBL" id="CAL4767374.1"/>
    </source>
</evidence>
<sequence>RRAADEVSVLSFACTASCSSTAQAQAQSPSDTYGTSQRSDGSTDAATAAKLLAQRFELQQVSSLLESKAEETTRNTQDLAESWQARLDATLESRSQQLQQLQRLQQHSSMVQEKLRQTKGTVEQATAVAAAATKRRLRDAARARVQSALNEELRAEAAAEQLRRSTQRQAQAAQRYQAASSDVATPSPVHHSPEGSVTSSPAQKVITDGSAARKVDAEEYKTEFREWASELEDRAEAYFASEMHMASAAFEEADEVDALHLSLQAKEEELGRAMKEHLKVASQDIHENAKRKVDLARKKCQIELKKLRNEQASAEVAAAARAEGEKELGKKLAQAEGVLREAAVKEVEEVRVAKEAGEAELARLAAQFEEEAARQLGDLQASQQQQEETLAKREEQSSVAQSVATVKAWQKRLEEAEAEALTARSELRQASEMQEQLWLQSSRRVQELLDESAKLEEETRTFRSFDFEVDGSEGMAGILDGNKTAELRSPGSPMESNMRVQALSTTTSFISDGGQATGSVETSLPLVYSAALEGIETHGWSAVYPADDPPAWTILHWAAMEGRSDVCGRLLAAGADPLCQDERGWTPMVCAEEAGESEVLSLLHAYLPNVDVEVPRVPSPPLPPIIAASVEAVESYGWQAMHGGRNDWTALHWAAAEGRQVLCAKLLREKADPAQVDDTGKSALDYAREAKQHSTWLMLSSQEHLAKSKALTRPSDAGPAGPAGRAPPYGSYPQSLLLPAK</sequence>
<reference evidence="6" key="1">
    <citation type="submission" date="2022-10" db="EMBL/GenBank/DDBJ databases">
        <authorList>
            <person name="Chen Y."/>
            <person name="Dougan E. K."/>
            <person name="Chan C."/>
            <person name="Rhodes N."/>
            <person name="Thang M."/>
        </authorList>
    </citation>
    <scope>NUCLEOTIDE SEQUENCE</scope>
</reference>
<feature type="compositionally biased region" description="Low complexity" evidence="5">
    <location>
        <begin position="713"/>
        <end position="733"/>
    </location>
</feature>
<gene>
    <name evidence="6" type="ORF">C1SCF055_LOCUS7970</name>
</gene>
<feature type="region of interest" description="Disordered" evidence="5">
    <location>
        <begin position="20"/>
        <end position="44"/>
    </location>
</feature>
<dbReference type="OrthoDB" id="438601at2759"/>
<feature type="repeat" description="ANK" evidence="3">
    <location>
        <begin position="550"/>
        <end position="582"/>
    </location>
</feature>
<feature type="compositionally biased region" description="Polar residues" evidence="5">
    <location>
        <begin position="29"/>
        <end position="44"/>
    </location>
</feature>
<evidence type="ECO:0000256" key="3">
    <source>
        <dbReference type="PROSITE-ProRule" id="PRU00023"/>
    </source>
</evidence>
<keyword evidence="4" id="KW-0175">Coiled coil</keyword>
<feature type="region of interest" description="Disordered" evidence="5">
    <location>
        <begin position="707"/>
        <end position="741"/>
    </location>
</feature>
<dbReference type="Pfam" id="PF00023">
    <property type="entry name" value="Ank"/>
    <property type="match status" value="1"/>
</dbReference>
<dbReference type="EMBL" id="CAMXCT010000535">
    <property type="protein sequence ID" value="CAI3980062.1"/>
    <property type="molecule type" value="Genomic_DNA"/>
</dbReference>
<feature type="region of interest" description="Disordered" evidence="5">
    <location>
        <begin position="160"/>
        <end position="212"/>
    </location>
</feature>